<dbReference type="SUPFAM" id="SSF47565">
    <property type="entry name" value="Insect pheromone/odorant-binding proteins"/>
    <property type="match status" value="1"/>
</dbReference>
<dbReference type="PANTHER" id="PTHR11857">
    <property type="entry name" value="ODORANT BINDING PROTEIN-RELATED"/>
    <property type="match status" value="1"/>
</dbReference>
<dbReference type="SMART" id="SM00708">
    <property type="entry name" value="PhBP"/>
    <property type="match status" value="1"/>
</dbReference>
<dbReference type="GO" id="GO:0005615">
    <property type="term" value="C:extracellular space"/>
    <property type="evidence" value="ECO:0007669"/>
    <property type="project" value="TreeGrafter"/>
</dbReference>
<evidence type="ECO:0000313" key="3">
    <source>
        <dbReference type="EMBL" id="QYL00048.1"/>
    </source>
</evidence>
<protein>
    <submittedName>
        <fullName evidence="3">OBP25</fullName>
    </submittedName>
</protein>
<reference evidence="3" key="1">
    <citation type="submission" date="2020-06" db="EMBL/GenBank/DDBJ databases">
        <authorList>
            <person name="Jia H.R."/>
        </authorList>
    </citation>
    <scope>NUCLEOTIDE SEQUENCE</scope>
</reference>
<dbReference type="GO" id="GO:0007608">
    <property type="term" value="P:sensory perception of smell"/>
    <property type="evidence" value="ECO:0007669"/>
    <property type="project" value="TreeGrafter"/>
</dbReference>
<dbReference type="CDD" id="cd23992">
    <property type="entry name" value="PBP_GOBP"/>
    <property type="match status" value="1"/>
</dbReference>
<dbReference type="InterPro" id="IPR006170">
    <property type="entry name" value="PBP/GOBP"/>
</dbReference>
<dbReference type="EMBL" id="MT585335">
    <property type="protein sequence ID" value="QYL00048.1"/>
    <property type="molecule type" value="mRNA"/>
</dbReference>
<dbReference type="AlphaFoldDB" id="A0A8F9WKP4"/>
<dbReference type="GO" id="GO:0005549">
    <property type="term" value="F:odorant binding"/>
    <property type="evidence" value="ECO:0007669"/>
    <property type="project" value="InterPro"/>
</dbReference>
<feature type="chain" id="PRO_5034291937" evidence="2">
    <location>
        <begin position="21"/>
        <end position="135"/>
    </location>
</feature>
<organism evidence="3">
    <name type="scientific">Eupeodes corollae</name>
    <dbReference type="NCBI Taxonomy" id="290404"/>
    <lineage>
        <taxon>Eukaryota</taxon>
        <taxon>Metazoa</taxon>
        <taxon>Ecdysozoa</taxon>
        <taxon>Arthropoda</taxon>
        <taxon>Hexapoda</taxon>
        <taxon>Insecta</taxon>
        <taxon>Pterygota</taxon>
        <taxon>Neoptera</taxon>
        <taxon>Endopterygota</taxon>
        <taxon>Diptera</taxon>
        <taxon>Brachycera</taxon>
        <taxon>Muscomorpha</taxon>
        <taxon>Syrphoidea</taxon>
        <taxon>Syrphidae</taxon>
        <taxon>Syrphinae</taxon>
        <taxon>Syrphini</taxon>
        <taxon>Eupeodes</taxon>
        <taxon>Eupeodes</taxon>
    </lineage>
</organism>
<dbReference type="Gene3D" id="1.10.238.20">
    <property type="entry name" value="Pheromone/general odorant binding protein domain"/>
    <property type="match status" value="1"/>
</dbReference>
<evidence type="ECO:0000256" key="1">
    <source>
        <dbReference type="ARBA" id="ARBA00022729"/>
    </source>
</evidence>
<dbReference type="Pfam" id="PF01395">
    <property type="entry name" value="PBP_GOBP"/>
    <property type="match status" value="1"/>
</dbReference>
<accession>A0A8F9WKP4</accession>
<sequence>MKFVLLVAIVVACIGGQVWASDDDAALTHAAVEKCKGEISITQEELEQLNGGEFDDGNGHKNVMCFVKCVLDEFDALDGDVLKPDVFHDYFEPHLGAEKTKEFYDGCKGEAGDEECETPFKIVMCLRRSDDIFKF</sequence>
<feature type="signal peptide" evidence="2">
    <location>
        <begin position="1"/>
        <end position="20"/>
    </location>
</feature>
<evidence type="ECO:0000256" key="2">
    <source>
        <dbReference type="SAM" id="SignalP"/>
    </source>
</evidence>
<proteinExistence type="evidence at transcript level"/>
<keyword evidence="1 2" id="KW-0732">Signal</keyword>
<dbReference type="InterPro" id="IPR036728">
    <property type="entry name" value="PBP_GOBP_sf"/>
</dbReference>
<name>A0A8F9WKP4_9MUSC</name>